<evidence type="ECO:0000256" key="4">
    <source>
        <dbReference type="ARBA" id="ARBA00022833"/>
    </source>
</evidence>
<keyword evidence="2" id="KW-0677">Repeat</keyword>
<evidence type="ECO:0000256" key="5">
    <source>
        <dbReference type="SAM" id="MobiDB-lite"/>
    </source>
</evidence>
<dbReference type="Pfam" id="PF13901">
    <property type="entry name" value="RH_dom"/>
    <property type="match status" value="1"/>
</dbReference>
<dbReference type="InterPro" id="IPR025258">
    <property type="entry name" value="RH_dom"/>
</dbReference>
<gene>
    <name evidence="7" type="ORF">GDO86_017123</name>
</gene>
<keyword evidence="8" id="KW-1185">Reference proteome</keyword>
<feature type="domain" description="PH" evidence="6">
    <location>
        <begin position="354"/>
        <end position="449"/>
    </location>
</feature>
<dbReference type="SMART" id="SM00233">
    <property type="entry name" value="PH"/>
    <property type="match status" value="2"/>
</dbReference>
<dbReference type="PROSITE" id="PS50003">
    <property type="entry name" value="PH_DOMAIN"/>
    <property type="match status" value="2"/>
</dbReference>
<feature type="compositionally biased region" description="Polar residues" evidence="5">
    <location>
        <begin position="170"/>
        <end position="184"/>
    </location>
</feature>
<evidence type="ECO:0000313" key="8">
    <source>
        <dbReference type="Proteomes" id="UP000812440"/>
    </source>
</evidence>
<feature type="region of interest" description="Disordered" evidence="5">
    <location>
        <begin position="169"/>
        <end position="195"/>
    </location>
</feature>
<dbReference type="EMBL" id="JAACNH010000009">
    <property type="protein sequence ID" value="KAG8432759.1"/>
    <property type="molecule type" value="Genomic_DNA"/>
</dbReference>
<proteinExistence type="predicted"/>
<evidence type="ECO:0000256" key="2">
    <source>
        <dbReference type="ARBA" id="ARBA00022737"/>
    </source>
</evidence>
<dbReference type="PANTHER" id="PTHR12326">
    <property type="entry name" value="PLECKSTRIN HOMOLOGY DOMAIN CONTAINING PROTEIN"/>
    <property type="match status" value="1"/>
</dbReference>
<comment type="caution">
    <text evidence="7">The sequence shown here is derived from an EMBL/GenBank/DDBJ whole genome shotgun (WGS) entry which is preliminary data.</text>
</comment>
<dbReference type="OrthoDB" id="62364at2759"/>
<dbReference type="Gene3D" id="2.30.29.30">
    <property type="entry name" value="Pleckstrin-homology domain (PH domain)/Phosphotyrosine-binding domain (PTB)"/>
    <property type="match status" value="2"/>
</dbReference>
<dbReference type="Pfam" id="PF00169">
    <property type="entry name" value="PH"/>
    <property type="match status" value="1"/>
</dbReference>
<keyword evidence="3" id="KW-0863">Zinc-finger</keyword>
<dbReference type="InterPro" id="IPR011993">
    <property type="entry name" value="PH-like_dom_sf"/>
</dbReference>
<protein>
    <recommendedName>
        <fullName evidence="6">PH domain-containing protein</fullName>
    </recommendedName>
</protein>
<evidence type="ECO:0000259" key="6">
    <source>
        <dbReference type="PROSITE" id="PS50003"/>
    </source>
</evidence>
<dbReference type="Proteomes" id="UP000812440">
    <property type="component" value="Chromosome 9"/>
</dbReference>
<feature type="domain" description="PH" evidence="6">
    <location>
        <begin position="203"/>
        <end position="300"/>
    </location>
</feature>
<evidence type="ECO:0000256" key="3">
    <source>
        <dbReference type="ARBA" id="ARBA00022771"/>
    </source>
</evidence>
<accession>A0A8T2IJ42</accession>
<name>A0A8T2IJ42_9PIPI</name>
<keyword evidence="1" id="KW-0479">Metal-binding</keyword>
<dbReference type="InterPro" id="IPR051366">
    <property type="entry name" value="DEF8"/>
</dbReference>
<evidence type="ECO:0000256" key="1">
    <source>
        <dbReference type="ARBA" id="ARBA00022723"/>
    </source>
</evidence>
<feature type="region of interest" description="Disordered" evidence="5">
    <location>
        <begin position="447"/>
        <end position="468"/>
    </location>
</feature>
<dbReference type="PANTHER" id="PTHR12326:SF10">
    <property type="entry name" value="PLECKSTRIN HOMOLOGY DOMAIN-CONTAINING FAMILY M MEMBER 3"/>
    <property type="match status" value="1"/>
</dbReference>
<dbReference type="AlphaFoldDB" id="A0A8T2IJ42"/>
<reference evidence="7" key="1">
    <citation type="thesis" date="2020" institute="ProQuest LLC" country="789 East Eisenhower Parkway, Ann Arbor, MI, USA">
        <title>Comparative Genomics and Chromosome Evolution.</title>
        <authorList>
            <person name="Mudd A.B."/>
        </authorList>
    </citation>
    <scope>NUCLEOTIDE SEQUENCE</scope>
    <source>
        <strain evidence="7">Female2</strain>
        <tissue evidence="7">Blood</tissue>
    </source>
</reference>
<sequence>MEALEVEDISPAVEVTEDFFNSFDKLENVVHQPDALGIHRVSEFLGNKLANKIKQQADGHNANTSQSSIIWERCKSSLFDVKTRNGIHAKEQYEPAKRTFSDVPLSVEHEKGTSINHFNSCNRRLDRTHSVNDTIMHVEETPKFKPGHNRSRSDISHIDWINMCKPAPLQRSSSQGVHCTTPTSIPRIKDMHGNNEMRTSFPNVLKKGFLETRNTQESFWKGCYAEISHNKLNIYSTNCSENHNAITVYRLADIESITITGSHETKLVNIIITENRQLQLKAESAWEAIDWGQKLWEGVCALTLFSNYRNIHQDILSKSNNFDSRRGDYVEDNCFLKSIDTFSAMTLCNENQKNILKTGTLYRLTIQSNWKAFTFILSNSHFTAYQPSCLDEEPLLSYNIDTCIDVQMDTLDGYDSCFQVIFPQDILRLRTETRQRAQEWMDAIKSAANSASKSDQSPIVPLRNKPKENESLKELQKNKRQSVTTSFLSLLTTLALERGLTAQSFKCAGCQRSIGLSNGKAKVCSYSGWYYCSTCHVDDCFIIPSRIVHNWDTSKHKVSKQAKEFLEYVYEEPLIDVHQENPLLYRHVDAVAYVLRLRQQLKSLRAYLFSCRAVVAEDLRRRIFPREYLFQQIHLYSLSDLQQVVDGKLAPFLLKIIKFATSHVYSCSLCSQKGFICEICNNGEILYPFEENSTSRCENCGAGFHTDCKIRTLPCPRCVRRELQKKQKSFWKKLDVDDSLDEACSLFELSYQST</sequence>
<dbReference type="InterPro" id="IPR001849">
    <property type="entry name" value="PH_domain"/>
</dbReference>
<dbReference type="SUPFAM" id="SSF50729">
    <property type="entry name" value="PH domain-like"/>
    <property type="match status" value="2"/>
</dbReference>
<keyword evidence="4" id="KW-0862">Zinc</keyword>
<dbReference type="SMART" id="SM01175">
    <property type="entry name" value="DUF4206"/>
    <property type="match status" value="1"/>
</dbReference>
<organism evidence="7 8">
    <name type="scientific">Hymenochirus boettgeri</name>
    <name type="common">Congo dwarf clawed frog</name>
    <dbReference type="NCBI Taxonomy" id="247094"/>
    <lineage>
        <taxon>Eukaryota</taxon>
        <taxon>Metazoa</taxon>
        <taxon>Chordata</taxon>
        <taxon>Craniata</taxon>
        <taxon>Vertebrata</taxon>
        <taxon>Euteleostomi</taxon>
        <taxon>Amphibia</taxon>
        <taxon>Batrachia</taxon>
        <taxon>Anura</taxon>
        <taxon>Pipoidea</taxon>
        <taxon>Pipidae</taxon>
        <taxon>Pipinae</taxon>
        <taxon>Hymenochirus</taxon>
    </lineage>
</organism>
<evidence type="ECO:0000313" key="7">
    <source>
        <dbReference type="EMBL" id="KAG8432759.1"/>
    </source>
</evidence>
<dbReference type="GO" id="GO:0008270">
    <property type="term" value="F:zinc ion binding"/>
    <property type="evidence" value="ECO:0007669"/>
    <property type="project" value="UniProtKB-KW"/>
</dbReference>